<comment type="caution">
    <text evidence="1">The sequence shown here is derived from an EMBL/GenBank/DDBJ whole genome shotgun (WGS) entry which is preliminary data.</text>
</comment>
<keyword evidence="2" id="KW-1185">Reference proteome</keyword>
<organism evidence="1 2">
    <name type="scientific">Roseateles albus</name>
    <dbReference type="NCBI Taxonomy" id="2987525"/>
    <lineage>
        <taxon>Bacteria</taxon>
        <taxon>Pseudomonadati</taxon>
        <taxon>Pseudomonadota</taxon>
        <taxon>Betaproteobacteria</taxon>
        <taxon>Burkholderiales</taxon>
        <taxon>Sphaerotilaceae</taxon>
        <taxon>Roseateles</taxon>
    </lineage>
</organism>
<evidence type="ECO:0008006" key="3">
    <source>
        <dbReference type="Google" id="ProtNLM"/>
    </source>
</evidence>
<proteinExistence type="predicted"/>
<evidence type="ECO:0000313" key="2">
    <source>
        <dbReference type="Proteomes" id="UP001221189"/>
    </source>
</evidence>
<protein>
    <recommendedName>
        <fullName evidence="3">SHOCT domain-containing protein</fullName>
    </recommendedName>
</protein>
<dbReference type="EMBL" id="JAQQXT010000009">
    <property type="protein sequence ID" value="MDC8773005.1"/>
    <property type="molecule type" value="Genomic_DNA"/>
</dbReference>
<evidence type="ECO:0000313" key="1">
    <source>
        <dbReference type="EMBL" id="MDC8773005.1"/>
    </source>
</evidence>
<accession>A0ABT5KGL8</accession>
<reference evidence="1 2" key="1">
    <citation type="submission" date="2022-10" db="EMBL/GenBank/DDBJ databases">
        <title>Paucibacter sp. hw1 Genome sequencing.</title>
        <authorList>
            <person name="Park S."/>
        </authorList>
    </citation>
    <scope>NUCLEOTIDE SEQUENCE [LARGE SCALE GENOMIC DNA]</scope>
    <source>
        <strain evidence="2">hw1</strain>
    </source>
</reference>
<sequence>MALLAGSALVGCGSSQTVTVHDSTTITKGRELSDLQLALREGALTESEYERLRLVILRRKN</sequence>
<dbReference type="RefSeq" id="WP_273601180.1">
    <property type="nucleotide sequence ID" value="NZ_JAQQXT010000009.1"/>
</dbReference>
<gene>
    <name evidence="1" type="ORF">PRZ03_15570</name>
</gene>
<name>A0ABT5KGL8_9BURK</name>
<dbReference type="Proteomes" id="UP001221189">
    <property type="component" value="Unassembled WGS sequence"/>
</dbReference>